<keyword evidence="4" id="KW-1185">Reference proteome</keyword>
<feature type="domain" description="FecR protein" evidence="1">
    <location>
        <begin position="106"/>
        <end position="194"/>
    </location>
</feature>
<dbReference type="GO" id="GO:0016989">
    <property type="term" value="F:sigma factor antagonist activity"/>
    <property type="evidence" value="ECO:0007669"/>
    <property type="project" value="TreeGrafter"/>
</dbReference>
<dbReference type="OrthoDB" id="1099576at2"/>
<proteinExistence type="predicted"/>
<dbReference type="Proteomes" id="UP000294575">
    <property type="component" value="Unassembled WGS sequence"/>
</dbReference>
<dbReference type="PIRSF" id="PIRSF018266">
    <property type="entry name" value="FecR"/>
    <property type="match status" value="1"/>
</dbReference>
<dbReference type="InterPro" id="IPR032623">
    <property type="entry name" value="FecR_N"/>
</dbReference>
<dbReference type="Pfam" id="PF16220">
    <property type="entry name" value="DUF4880"/>
    <property type="match status" value="1"/>
</dbReference>
<reference evidence="3 4" key="1">
    <citation type="submission" date="2019-03" db="EMBL/GenBank/DDBJ databases">
        <title>Genomic Encyclopedia of Type Strains, Phase IV (KMG-IV): sequencing the most valuable type-strain genomes for metagenomic binning, comparative biology and taxonomic classification.</title>
        <authorList>
            <person name="Goeker M."/>
        </authorList>
    </citation>
    <scope>NUCLEOTIDE SEQUENCE [LARGE SCALE GENOMIC DNA]</scope>
    <source>
        <strain evidence="3 4">DSM 28679</strain>
    </source>
</reference>
<dbReference type="PANTHER" id="PTHR30273:SF2">
    <property type="entry name" value="PROTEIN FECR"/>
    <property type="match status" value="1"/>
</dbReference>
<accession>A0A4R6TT31</accession>
<feature type="domain" description="FecR N-terminal" evidence="2">
    <location>
        <begin position="9"/>
        <end position="51"/>
    </location>
</feature>
<sequence length="309" mass="34746">MKLTAEILEQAATWHVDLQQAAPGDPLHARHQQWLQQSPLHRQAWQRMEKLQHSFNRLPDNLTSVSLQNARYSRRHMIQALAVLLAVGVTGYSQRQPIANRFADQRTATGQRRSLTLDDGSQVEINTATALNIEYNSQQRILHLREGEVLVTTAADQRPFSVHTRHGIVRALGTRFQVYSTAHNSLVQVHQHSVEIRPTRADASPVILHSGQQSRFTPQQVGPIQPLAAHADSWTQDMLIVSNWSLGEFLDQLNRYHSGQISYTPAAAALRVSGAFHLDNTRAILDSLSATLPIQTRQLAGYWTRIDHA</sequence>
<dbReference type="InterPro" id="IPR012373">
    <property type="entry name" value="Ferrdict_sens_TM"/>
</dbReference>
<dbReference type="EMBL" id="SNYK01000012">
    <property type="protein sequence ID" value="TDQ36491.1"/>
    <property type="molecule type" value="Genomic_DNA"/>
</dbReference>
<dbReference type="PANTHER" id="PTHR30273">
    <property type="entry name" value="PERIPLASMIC SIGNAL SENSOR AND SIGMA FACTOR ACTIVATOR FECR-RELATED"/>
    <property type="match status" value="1"/>
</dbReference>
<dbReference type="InterPro" id="IPR006860">
    <property type="entry name" value="FecR"/>
</dbReference>
<gene>
    <name evidence="3" type="ORF">DFQ45_11238</name>
</gene>
<evidence type="ECO:0000259" key="2">
    <source>
        <dbReference type="Pfam" id="PF16220"/>
    </source>
</evidence>
<organism evidence="3 4">
    <name type="scientific">Thiopseudomonas denitrificans</name>
    <dbReference type="NCBI Taxonomy" id="1501432"/>
    <lineage>
        <taxon>Bacteria</taxon>
        <taxon>Pseudomonadati</taxon>
        <taxon>Pseudomonadota</taxon>
        <taxon>Gammaproteobacteria</taxon>
        <taxon>Pseudomonadales</taxon>
        <taxon>Pseudomonadaceae</taxon>
        <taxon>Thiopseudomonas</taxon>
    </lineage>
</organism>
<protein>
    <submittedName>
        <fullName evidence="3">FecR family protein</fullName>
    </submittedName>
</protein>
<dbReference type="Pfam" id="PF04773">
    <property type="entry name" value="FecR"/>
    <property type="match status" value="1"/>
</dbReference>
<evidence type="ECO:0000259" key="1">
    <source>
        <dbReference type="Pfam" id="PF04773"/>
    </source>
</evidence>
<comment type="caution">
    <text evidence="3">The sequence shown here is derived from an EMBL/GenBank/DDBJ whole genome shotgun (WGS) entry which is preliminary data.</text>
</comment>
<dbReference type="RefSeq" id="WP_101496033.1">
    <property type="nucleotide sequence ID" value="NZ_LNJZ01000003.1"/>
</dbReference>
<evidence type="ECO:0000313" key="3">
    <source>
        <dbReference type="EMBL" id="TDQ36491.1"/>
    </source>
</evidence>
<evidence type="ECO:0000313" key="4">
    <source>
        <dbReference type="Proteomes" id="UP000294575"/>
    </source>
</evidence>
<dbReference type="AlphaFoldDB" id="A0A4R6TT31"/>
<name>A0A4R6TT31_9GAMM</name>
<dbReference type="Gene3D" id="2.60.120.1440">
    <property type="match status" value="1"/>
</dbReference>